<dbReference type="PANTHER" id="PTHR13477:SF0">
    <property type="entry name" value="LARGE RIBOSOMAL SUBUNIT PROTEIN ML49"/>
    <property type="match status" value="1"/>
</dbReference>
<comment type="similarity">
    <text evidence="2">Belongs to the mitochondrion-specific ribosomal protein mL49 family.</text>
</comment>
<evidence type="ECO:0000256" key="2">
    <source>
        <dbReference type="ARBA" id="ARBA00005677"/>
    </source>
</evidence>
<protein>
    <recommendedName>
        <fullName evidence="6">Large ribosomal subunit protein mL49</fullName>
    </recommendedName>
</protein>
<dbReference type="InterPro" id="IPR007740">
    <property type="entry name" value="Ribosomal_mL49"/>
</dbReference>
<comment type="caution">
    <text evidence="8">The sequence shown here is derived from an EMBL/GenBank/DDBJ whole genome shotgun (WGS) entry which is preliminary data.</text>
</comment>
<evidence type="ECO:0000256" key="4">
    <source>
        <dbReference type="ARBA" id="ARBA00023128"/>
    </source>
</evidence>
<evidence type="ECO:0000256" key="5">
    <source>
        <dbReference type="ARBA" id="ARBA00023274"/>
    </source>
</evidence>
<feature type="region of interest" description="Disordered" evidence="7">
    <location>
        <begin position="28"/>
        <end position="47"/>
    </location>
</feature>
<feature type="compositionally biased region" description="Polar residues" evidence="7">
    <location>
        <begin position="32"/>
        <end position="41"/>
    </location>
</feature>
<organism evidence="8 9">
    <name type="scientific">Ascochyta lentis</name>
    <dbReference type="NCBI Taxonomy" id="205686"/>
    <lineage>
        <taxon>Eukaryota</taxon>
        <taxon>Fungi</taxon>
        <taxon>Dikarya</taxon>
        <taxon>Ascomycota</taxon>
        <taxon>Pezizomycotina</taxon>
        <taxon>Dothideomycetes</taxon>
        <taxon>Pleosporomycetidae</taxon>
        <taxon>Pleosporales</taxon>
        <taxon>Pleosporineae</taxon>
        <taxon>Didymellaceae</taxon>
        <taxon>Ascochyta</taxon>
    </lineage>
</organism>
<accession>A0A8H7JEX3</accession>
<evidence type="ECO:0000256" key="6">
    <source>
        <dbReference type="ARBA" id="ARBA00035191"/>
    </source>
</evidence>
<reference evidence="8" key="2">
    <citation type="submission" date="2020-09" db="EMBL/GenBank/DDBJ databases">
        <title>Reference genome assembly for Australian Ascochyta lentis isolate Al4.</title>
        <authorList>
            <person name="Lee R.C."/>
            <person name="Farfan-Caceres L.M."/>
            <person name="Debler J.W."/>
            <person name="Williams A.H."/>
            <person name="Henares B.M."/>
        </authorList>
    </citation>
    <scope>NUCLEOTIDE SEQUENCE</scope>
    <source>
        <strain evidence="8">Al4</strain>
    </source>
</reference>
<dbReference type="Pfam" id="PF05046">
    <property type="entry name" value="Img2"/>
    <property type="match status" value="1"/>
</dbReference>
<evidence type="ECO:0000313" key="8">
    <source>
        <dbReference type="EMBL" id="KAF9701832.1"/>
    </source>
</evidence>
<dbReference type="EMBL" id="RZGK01000002">
    <property type="protein sequence ID" value="KAF9701832.1"/>
    <property type="molecule type" value="Genomic_DNA"/>
</dbReference>
<dbReference type="GO" id="GO:0006412">
    <property type="term" value="P:translation"/>
    <property type="evidence" value="ECO:0007669"/>
    <property type="project" value="InterPro"/>
</dbReference>
<evidence type="ECO:0000256" key="7">
    <source>
        <dbReference type="SAM" id="MobiDB-lite"/>
    </source>
</evidence>
<keyword evidence="4" id="KW-0496">Mitochondrion</keyword>
<evidence type="ECO:0000313" key="9">
    <source>
        <dbReference type="Proteomes" id="UP000651452"/>
    </source>
</evidence>
<reference evidence="8" key="1">
    <citation type="submission" date="2018-12" db="EMBL/GenBank/DDBJ databases">
        <authorList>
            <person name="Syme R.A."/>
            <person name="Farfan-Caceres L."/>
            <person name="Lichtenzveig J."/>
        </authorList>
    </citation>
    <scope>NUCLEOTIDE SEQUENCE</scope>
    <source>
        <strain evidence="8">Al4</strain>
    </source>
</reference>
<evidence type="ECO:0000256" key="3">
    <source>
        <dbReference type="ARBA" id="ARBA00022980"/>
    </source>
</evidence>
<dbReference type="Gene3D" id="3.30.780.10">
    <property type="entry name" value="SUI1-like domain"/>
    <property type="match status" value="1"/>
</dbReference>
<keyword evidence="3" id="KW-0689">Ribosomal protein</keyword>
<dbReference type="OrthoDB" id="19439at2759"/>
<dbReference type="PANTHER" id="PTHR13477">
    <property type="entry name" value="MITOCHONDRIAL 39S RIBOSOMAL PROTEIN L49"/>
    <property type="match status" value="1"/>
</dbReference>
<feature type="region of interest" description="Disordered" evidence="7">
    <location>
        <begin position="58"/>
        <end position="85"/>
    </location>
</feature>
<dbReference type="AlphaFoldDB" id="A0A8H7JEX3"/>
<comment type="subcellular location">
    <subcellularLocation>
        <location evidence="1">Mitochondrion</location>
    </subcellularLocation>
</comment>
<gene>
    <name evidence="8" type="ORF">EKO04_000827</name>
</gene>
<proteinExistence type="inferred from homology"/>
<keyword evidence="9" id="KW-1185">Reference proteome</keyword>
<dbReference type="Proteomes" id="UP000651452">
    <property type="component" value="Unassembled WGS sequence"/>
</dbReference>
<name>A0A8H7JEX3_9PLEO</name>
<sequence>MSRIQPSLSLFRACTAPRPATHRAALRYTTAAPASTQTHPPSASRAADLAAIEAITESDSAQPAAADPFRPSHPSKSKTLKTAARTAKTVPFTPATQPQMPLSPPPYHVERSHQKNLPIYTDYKRGGNLHTTTVRKVTGDPHALRDDLQAWLAKKKDEDVKVNALTGHVVVKGHHKAEIAEFLQGRGM</sequence>
<dbReference type="GO" id="GO:0003735">
    <property type="term" value="F:structural constituent of ribosome"/>
    <property type="evidence" value="ECO:0007669"/>
    <property type="project" value="InterPro"/>
</dbReference>
<keyword evidence="5" id="KW-0687">Ribonucleoprotein</keyword>
<dbReference type="GO" id="GO:0005762">
    <property type="term" value="C:mitochondrial large ribosomal subunit"/>
    <property type="evidence" value="ECO:0007669"/>
    <property type="project" value="TreeGrafter"/>
</dbReference>
<evidence type="ECO:0000256" key="1">
    <source>
        <dbReference type="ARBA" id="ARBA00004173"/>
    </source>
</evidence>